<sequence length="292" mass="32685">MAPAAVSDVGDPMEYNAILKRKLEEDLMAFKMWRASSSGVNSEHSQSSNNQNGGSKNLVQNKLNGEDPTNNHAQNADLRVRLATSSSSRDPSPSDEDIDGEVEILGFKMPTEERVRKRKESNRESARRSRYRKAAHLKDLEDQVEKLKAENSCLLRRLAAMNQKYNQANVDNRVLKADMETLRAKVKMGEDSLKRVIEMSSLTSIPIPELPSCDVPVPIQDDIINYFTTTPADDALVDNIFIPMPDPLQLQLQAEEPTISGTLNTTTEINRIAALQESEMLGPNETINMHMY</sequence>
<protein>
    <recommendedName>
        <fullName evidence="8">BZIP domain-containing protein</fullName>
    </recommendedName>
</protein>
<organism evidence="9 10">
    <name type="scientific">Miscanthus lutarioriparius</name>
    <dbReference type="NCBI Taxonomy" id="422564"/>
    <lineage>
        <taxon>Eukaryota</taxon>
        <taxon>Viridiplantae</taxon>
        <taxon>Streptophyta</taxon>
        <taxon>Embryophyta</taxon>
        <taxon>Tracheophyta</taxon>
        <taxon>Spermatophyta</taxon>
        <taxon>Magnoliopsida</taxon>
        <taxon>Liliopsida</taxon>
        <taxon>Poales</taxon>
        <taxon>Poaceae</taxon>
        <taxon>PACMAD clade</taxon>
        <taxon>Panicoideae</taxon>
        <taxon>Andropogonodae</taxon>
        <taxon>Andropogoneae</taxon>
        <taxon>Saccharinae</taxon>
        <taxon>Miscanthus</taxon>
    </lineage>
</organism>
<dbReference type="FunFam" id="1.20.5.170:FF:000020">
    <property type="entry name" value="BZIP transcription factor"/>
    <property type="match status" value="1"/>
</dbReference>
<feature type="coiled-coil region" evidence="6">
    <location>
        <begin position="130"/>
        <end position="185"/>
    </location>
</feature>
<dbReference type="GO" id="GO:0005634">
    <property type="term" value="C:nucleus"/>
    <property type="evidence" value="ECO:0007669"/>
    <property type="project" value="UniProtKB-SubCell"/>
</dbReference>
<evidence type="ECO:0000256" key="6">
    <source>
        <dbReference type="SAM" id="Coils"/>
    </source>
</evidence>
<feature type="domain" description="BZIP" evidence="8">
    <location>
        <begin position="112"/>
        <end position="167"/>
    </location>
</feature>
<comment type="caution">
    <text evidence="9">The sequence shown here is derived from an EMBL/GenBank/DDBJ whole genome shotgun (WGS) entry which is preliminary data.</text>
</comment>
<proteinExistence type="predicted"/>
<keyword evidence="4" id="KW-0804">Transcription</keyword>
<keyword evidence="5" id="KW-0539">Nucleus</keyword>
<evidence type="ECO:0000256" key="5">
    <source>
        <dbReference type="ARBA" id="ARBA00023242"/>
    </source>
</evidence>
<dbReference type="Pfam" id="PF00170">
    <property type="entry name" value="bZIP_1"/>
    <property type="match status" value="1"/>
</dbReference>
<feature type="compositionally biased region" description="Low complexity" evidence="7">
    <location>
        <begin position="41"/>
        <end position="57"/>
    </location>
</feature>
<dbReference type="SUPFAM" id="SSF57959">
    <property type="entry name" value="Leucine zipper domain"/>
    <property type="match status" value="1"/>
</dbReference>
<dbReference type="Pfam" id="PF12498">
    <property type="entry name" value="bZIP_C"/>
    <property type="match status" value="1"/>
</dbReference>
<keyword evidence="3" id="KW-0238">DNA-binding</keyword>
<dbReference type="PANTHER" id="PTHR46408:SF7">
    <property type="entry name" value="REGULATORY PROTEIN OPAQUE-2"/>
    <property type="match status" value="1"/>
</dbReference>
<comment type="subcellular location">
    <subcellularLocation>
        <location evidence="1">Nucleus</location>
    </subcellularLocation>
</comment>
<dbReference type="EMBL" id="CAJGYO010000004">
    <property type="protein sequence ID" value="CAD6226529.1"/>
    <property type="molecule type" value="Genomic_DNA"/>
</dbReference>
<keyword evidence="10" id="KW-1185">Reference proteome</keyword>
<dbReference type="PANTHER" id="PTHR46408">
    <property type="entry name" value="BASIC LEUCINE ZIPPER 63"/>
    <property type="match status" value="1"/>
</dbReference>
<evidence type="ECO:0000256" key="7">
    <source>
        <dbReference type="SAM" id="MobiDB-lite"/>
    </source>
</evidence>
<dbReference type="SMART" id="SM00338">
    <property type="entry name" value="BRLZ"/>
    <property type="match status" value="1"/>
</dbReference>
<evidence type="ECO:0000256" key="2">
    <source>
        <dbReference type="ARBA" id="ARBA00023015"/>
    </source>
</evidence>
<dbReference type="CDD" id="cd14702">
    <property type="entry name" value="bZIP_plant_GBF1"/>
    <property type="match status" value="1"/>
</dbReference>
<dbReference type="GO" id="GO:0003700">
    <property type="term" value="F:DNA-binding transcription factor activity"/>
    <property type="evidence" value="ECO:0007669"/>
    <property type="project" value="InterPro"/>
</dbReference>
<dbReference type="InterPro" id="IPR020983">
    <property type="entry name" value="Basic_leucine-zipper_C"/>
</dbReference>
<evidence type="ECO:0000256" key="3">
    <source>
        <dbReference type="ARBA" id="ARBA00023125"/>
    </source>
</evidence>
<feature type="compositionally biased region" description="Acidic residues" evidence="7">
    <location>
        <begin position="93"/>
        <end position="102"/>
    </location>
</feature>
<dbReference type="AlphaFoldDB" id="A0A811NQQ8"/>
<dbReference type="InterPro" id="IPR046347">
    <property type="entry name" value="bZIP_sf"/>
</dbReference>
<evidence type="ECO:0000313" key="10">
    <source>
        <dbReference type="Proteomes" id="UP000604825"/>
    </source>
</evidence>
<dbReference type="PROSITE" id="PS00036">
    <property type="entry name" value="BZIP_BASIC"/>
    <property type="match status" value="1"/>
</dbReference>
<dbReference type="InterPro" id="IPR004827">
    <property type="entry name" value="bZIP"/>
</dbReference>
<feature type="region of interest" description="Disordered" evidence="7">
    <location>
        <begin position="36"/>
        <end position="103"/>
    </location>
</feature>
<keyword evidence="2" id="KW-0805">Transcription regulation</keyword>
<dbReference type="OrthoDB" id="658477at2759"/>
<evidence type="ECO:0000259" key="8">
    <source>
        <dbReference type="PROSITE" id="PS50217"/>
    </source>
</evidence>
<evidence type="ECO:0000256" key="4">
    <source>
        <dbReference type="ARBA" id="ARBA00023163"/>
    </source>
</evidence>
<gene>
    <name evidence="9" type="ORF">NCGR_LOCUS18309</name>
</gene>
<accession>A0A811NQQ8</accession>
<evidence type="ECO:0000313" key="9">
    <source>
        <dbReference type="EMBL" id="CAD6226529.1"/>
    </source>
</evidence>
<dbReference type="PROSITE" id="PS50217">
    <property type="entry name" value="BZIP"/>
    <property type="match status" value="1"/>
</dbReference>
<dbReference type="GO" id="GO:0003677">
    <property type="term" value="F:DNA binding"/>
    <property type="evidence" value="ECO:0007669"/>
    <property type="project" value="UniProtKB-KW"/>
</dbReference>
<keyword evidence="6" id="KW-0175">Coiled coil</keyword>
<dbReference type="Proteomes" id="UP000604825">
    <property type="component" value="Unassembled WGS sequence"/>
</dbReference>
<name>A0A811NQQ8_9POAL</name>
<evidence type="ECO:0000256" key="1">
    <source>
        <dbReference type="ARBA" id="ARBA00004123"/>
    </source>
</evidence>
<reference evidence="9" key="1">
    <citation type="submission" date="2020-10" db="EMBL/GenBank/DDBJ databases">
        <authorList>
            <person name="Han B."/>
            <person name="Lu T."/>
            <person name="Zhao Q."/>
            <person name="Huang X."/>
            <person name="Zhao Y."/>
        </authorList>
    </citation>
    <scope>NUCLEOTIDE SEQUENCE</scope>
</reference>
<dbReference type="InterPro" id="IPR045314">
    <property type="entry name" value="bZIP_plant_GBF1"/>
</dbReference>
<feature type="compositionally biased region" description="Polar residues" evidence="7">
    <location>
        <begin position="58"/>
        <end position="74"/>
    </location>
</feature>
<dbReference type="Gene3D" id="1.20.5.170">
    <property type="match status" value="1"/>
</dbReference>